<dbReference type="Proteomes" id="UP001206128">
    <property type="component" value="Unassembled WGS sequence"/>
</dbReference>
<dbReference type="EMBL" id="JAMTCK010000007">
    <property type="protein sequence ID" value="MCP2166446.1"/>
    <property type="molecule type" value="Genomic_DNA"/>
</dbReference>
<accession>A0AAE3KFK1</accession>
<sequence>MVAGLLRPGGRLFVRDGHPVLWALDEHHNPPALREPRRLAASSTLAAAKA</sequence>
<comment type="caution">
    <text evidence="1">The sequence shown here is derived from an EMBL/GenBank/DDBJ whole genome shotgun (WGS) entry which is preliminary data.</text>
</comment>
<organism evidence="1 2">
    <name type="scientific">Goodfellowiella coeruleoviolacea</name>
    <dbReference type="NCBI Taxonomy" id="334858"/>
    <lineage>
        <taxon>Bacteria</taxon>
        <taxon>Bacillati</taxon>
        <taxon>Actinomycetota</taxon>
        <taxon>Actinomycetes</taxon>
        <taxon>Pseudonocardiales</taxon>
        <taxon>Pseudonocardiaceae</taxon>
        <taxon>Goodfellowiella</taxon>
    </lineage>
</organism>
<protein>
    <recommendedName>
        <fullName evidence="3">Methyltransferase</fullName>
    </recommendedName>
</protein>
<keyword evidence="2" id="KW-1185">Reference proteome</keyword>
<reference evidence="1" key="1">
    <citation type="submission" date="2022-06" db="EMBL/GenBank/DDBJ databases">
        <title>Genomic Encyclopedia of Archaeal and Bacterial Type Strains, Phase II (KMG-II): from individual species to whole genera.</title>
        <authorList>
            <person name="Goeker M."/>
        </authorList>
    </citation>
    <scope>NUCLEOTIDE SEQUENCE</scope>
    <source>
        <strain evidence="1">DSM 43935</strain>
    </source>
</reference>
<evidence type="ECO:0000313" key="2">
    <source>
        <dbReference type="Proteomes" id="UP001206128"/>
    </source>
</evidence>
<gene>
    <name evidence="1" type="ORF">LX83_003314</name>
</gene>
<name>A0AAE3KFK1_9PSEU</name>
<dbReference type="AlphaFoldDB" id="A0AAE3KFK1"/>
<evidence type="ECO:0008006" key="3">
    <source>
        <dbReference type="Google" id="ProtNLM"/>
    </source>
</evidence>
<dbReference type="RefSeq" id="WP_308203990.1">
    <property type="nucleotide sequence ID" value="NZ_JAMTCK010000007.1"/>
</dbReference>
<evidence type="ECO:0000313" key="1">
    <source>
        <dbReference type="EMBL" id="MCP2166446.1"/>
    </source>
</evidence>
<proteinExistence type="predicted"/>